<gene>
    <name evidence="2" type="ORF">GCM10023196_021030</name>
</gene>
<dbReference type="RefSeq" id="WP_345430479.1">
    <property type="nucleotide sequence ID" value="NZ_BAABHK010000002.1"/>
</dbReference>
<organism evidence="2 3">
    <name type="scientific">Actinoallomurus vinaceus</name>
    <dbReference type="NCBI Taxonomy" id="1080074"/>
    <lineage>
        <taxon>Bacteria</taxon>
        <taxon>Bacillati</taxon>
        <taxon>Actinomycetota</taxon>
        <taxon>Actinomycetes</taxon>
        <taxon>Streptosporangiales</taxon>
        <taxon>Thermomonosporaceae</taxon>
        <taxon>Actinoallomurus</taxon>
    </lineage>
</organism>
<keyword evidence="3" id="KW-1185">Reference proteome</keyword>
<name>A0ABP8U846_9ACTN</name>
<evidence type="ECO:0000313" key="3">
    <source>
        <dbReference type="Proteomes" id="UP001501442"/>
    </source>
</evidence>
<sequence>MRFEHDDVIAVREAFHRRLKAFAAPVAGDRGAVTEDLDQLEVARAIHAAFGDHEAYGGLTRAELAQACAHICGRSQFDRYFELFCKMDLIEPFTQRDYEWRYVLNPASSAALLVFRRLEASGGLQELVTLLDATYRELERGSATSREVAEALVQARREFTIRSGHLRRLVRHRPLEELIAEQRHHGDAKRLFTQAERIVERVNRDFGEHRRAAERMAEAALQYVNAVQEYMARLLDQAAQRRDFTLLDAEAYLTAAITGSPEALAAVFEGIVFDPPRLHLSPHEILRTIETHQPRPRPRQRRPRREDPLPEGDPVEEAAERLRDYQASRRAAIEAHIGPADAVDLTDRLRGTPWRQAARVIADVLVSATDPDLPFEPVLGDRLHVAADAPTTYVSELGVRTTESDRATTTQGDRDG</sequence>
<evidence type="ECO:0000313" key="2">
    <source>
        <dbReference type="EMBL" id="GAA4623720.1"/>
    </source>
</evidence>
<evidence type="ECO:0000256" key="1">
    <source>
        <dbReference type="SAM" id="MobiDB-lite"/>
    </source>
</evidence>
<comment type="caution">
    <text evidence="2">The sequence shown here is derived from an EMBL/GenBank/DDBJ whole genome shotgun (WGS) entry which is preliminary data.</text>
</comment>
<proteinExistence type="predicted"/>
<feature type="compositionally biased region" description="Basic residues" evidence="1">
    <location>
        <begin position="294"/>
        <end position="303"/>
    </location>
</feature>
<feature type="region of interest" description="Disordered" evidence="1">
    <location>
        <begin position="285"/>
        <end position="317"/>
    </location>
</feature>
<dbReference type="Proteomes" id="UP001501442">
    <property type="component" value="Unassembled WGS sequence"/>
</dbReference>
<protein>
    <submittedName>
        <fullName evidence="2">Uncharacterized protein</fullName>
    </submittedName>
</protein>
<dbReference type="EMBL" id="BAABHK010000002">
    <property type="protein sequence ID" value="GAA4623720.1"/>
    <property type="molecule type" value="Genomic_DNA"/>
</dbReference>
<reference evidence="3" key="1">
    <citation type="journal article" date="2019" name="Int. J. Syst. Evol. Microbiol.">
        <title>The Global Catalogue of Microorganisms (GCM) 10K type strain sequencing project: providing services to taxonomists for standard genome sequencing and annotation.</title>
        <authorList>
            <consortium name="The Broad Institute Genomics Platform"/>
            <consortium name="The Broad Institute Genome Sequencing Center for Infectious Disease"/>
            <person name="Wu L."/>
            <person name="Ma J."/>
        </authorList>
    </citation>
    <scope>NUCLEOTIDE SEQUENCE [LARGE SCALE GENOMIC DNA]</scope>
    <source>
        <strain evidence="3">JCM 17939</strain>
    </source>
</reference>
<accession>A0ABP8U846</accession>